<organism evidence="1 2">
    <name type="scientific">Popillia japonica</name>
    <name type="common">Japanese beetle</name>
    <dbReference type="NCBI Taxonomy" id="7064"/>
    <lineage>
        <taxon>Eukaryota</taxon>
        <taxon>Metazoa</taxon>
        <taxon>Ecdysozoa</taxon>
        <taxon>Arthropoda</taxon>
        <taxon>Hexapoda</taxon>
        <taxon>Insecta</taxon>
        <taxon>Pterygota</taxon>
        <taxon>Neoptera</taxon>
        <taxon>Endopterygota</taxon>
        <taxon>Coleoptera</taxon>
        <taxon>Polyphaga</taxon>
        <taxon>Scarabaeiformia</taxon>
        <taxon>Scarabaeidae</taxon>
        <taxon>Rutelinae</taxon>
        <taxon>Popillia</taxon>
    </lineage>
</organism>
<evidence type="ECO:0000313" key="2">
    <source>
        <dbReference type="Proteomes" id="UP001458880"/>
    </source>
</evidence>
<dbReference type="AlphaFoldDB" id="A0AAW1ME38"/>
<proteinExistence type="predicted"/>
<reference evidence="1 2" key="1">
    <citation type="journal article" date="2024" name="BMC Genomics">
        <title>De novo assembly and annotation of Popillia japonica's genome with initial clues to its potential as an invasive pest.</title>
        <authorList>
            <person name="Cucini C."/>
            <person name="Boschi S."/>
            <person name="Funari R."/>
            <person name="Cardaioli E."/>
            <person name="Iannotti N."/>
            <person name="Marturano G."/>
            <person name="Paoli F."/>
            <person name="Bruttini M."/>
            <person name="Carapelli A."/>
            <person name="Frati F."/>
            <person name="Nardi F."/>
        </authorList>
    </citation>
    <scope>NUCLEOTIDE SEQUENCE [LARGE SCALE GENOMIC DNA]</scope>
    <source>
        <strain evidence="1">DMR45628</strain>
    </source>
</reference>
<dbReference type="EMBL" id="JASPKY010000057">
    <property type="protein sequence ID" value="KAK9744478.1"/>
    <property type="molecule type" value="Genomic_DNA"/>
</dbReference>
<keyword evidence="2" id="KW-1185">Reference proteome</keyword>
<evidence type="ECO:0000313" key="1">
    <source>
        <dbReference type="EMBL" id="KAK9744478.1"/>
    </source>
</evidence>
<protein>
    <submittedName>
        <fullName evidence="1">Uncharacterized protein</fullName>
    </submittedName>
</protein>
<accession>A0AAW1ME38</accession>
<dbReference type="Proteomes" id="UP001458880">
    <property type="component" value="Unassembled WGS sequence"/>
</dbReference>
<name>A0AAW1ME38_POPJA</name>
<sequence length="142" mass="16346">MAVITKGRAKYLKKTIANSNINQANMCIKFTEKQISDFSKSMPDMLKDKNALKLFQKSLKAASHDGDYVRALDLWIMIENLSPTEREGNREKIERTYDSVDEFSIQGSGLDMMQMQSDCIKYLQDKLPKFLCELKEHHSICS</sequence>
<gene>
    <name evidence="1" type="ORF">QE152_g7734</name>
</gene>
<comment type="caution">
    <text evidence="1">The sequence shown here is derived from an EMBL/GenBank/DDBJ whole genome shotgun (WGS) entry which is preliminary data.</text>
</comment>